<feature type="transmembrane region" description="Helical" evidence="5">
    <location>
        <begin position="243"/>
        <end position="264"/>
    </location>
</feature>
<dbReference type="Gene3D" id="1.20.1250.20">
    <property type="entry name" value="MFS general substrate transporter like domains"/>
    <property type="match status" value="1"/>
</dbReference>
<dbReference type="EMBL" id="KZ288220">
    <property type="protein sequence ID" value="PBC32157.1"/>
    <property type="molecule type" value="Genomic_DNA"/>
</dbReference>
<dbReference type="InterPro" id="IPR036259">
    <property type="entry name" value="MFS_trans_sf"/>
</dbReference>
<accession>A0A2A3EKA4</accession>
<comment type="subcellular location">
    <subcellularLocation>
        <location evidence="1">Membrane</location>
        <topology evidence="1">Multi-pass membrane protein</topology>
    </subcellularLocation>
</comment>
<dbReference type="GO" id="GO:0022857">
    <property type="term" value="F:transmembrane transporter activity"/>
    <property type="evidence" value="ECO:0007669"/>
    <property type="project" value="InterPro"/>
</dbReference>
<feature type="transmembrane region" description="Helical" evidence="5">
    <location>
        <begin position="333"/>
        <end position="354"/>
    </location>
</feature>
<evidence type="ECO:0000313" key="6">
    <source>
        <dbReference type="EMBL" id="PBC32157.1"/>
    </source>
</evidence>
<evidence type="ECO:0000256" key="5">
    <source>
        <dbReference type="SAM" id="Phobius"/>
    </source>
</evidence>
<feature type="transmembrane region" description="Helical" evidence="5">
    <location>
        <begin position="136"/>
        <end position="162"/>
    </location>
</feature>
<evidence type="ECO:0000256" key="1">
    <source>
        <dbReference type="ARBA" id="ARBA00004141"/>
    </source>
</evidence>
<name>A0A2A3EKA4_APICC</name>
<organism evidence="6 7">
    <name type="scientific">Apis cerana cerana</name>
    <name type="common">Oriental honeybee</name>
    <dbReference type="NCBI Taxonomy" id="94128"/>
    <lineage>
        <taxon>Eukaryota</taxon>
        <taxon>Metazoa</taxon>
        <taxon>Ecdysozoa</taxon>
        <taxon>Arthropoda</taxon>
        <taxon>Hexapoda</taxon>
        <taxon>Insecta</taxon>
        <taxon>Pterygota</taxon>
        <taxon>Neoptera</taxon>
        <taxon>Endopterygota</taxon>
        <taxon>Hymenoptera</taxon>
        <taxon>Apocrita</taxon>
        <taxon>Aculeata</taxon>
        <taxon>Apoidea</taxon>
        <taxon>Anthophila</taxon>
        <taxon>Apidae</taxon>
        <taxon>Apis</taxon>
    </lineage>
</organism>
<dbReference type="PANTHER" id="PTHR23507">
    <property type="entry name" value="ZGC:174356"/>
    <property type="match status" value="1"/>
</dbReference>
<reference evidence="6 7" key="1">
    <citation type="submission" date="2014-07" db="EMBL/GenBank/DDBJ databases">
        <title>Genomic and transcriptomic analysis on Apis cerana provide comprehensive insights into honey bee biology.</title>
        <authorList>
            <person name="Diao Q."/>
            <person name="Sun L."/>
            <person name="Zheng H."/>
            <person name="Zheng H."/>
            <person name="Xu S."/>
            <person name="Wang S."/>
            <person name="Zeng Z."/>
            <person name="Hu F."/>
            <person name="Su S."/>
            <person name="Wu J."/>
        </authorList>
    </citation>
    <scope>NUCLEOTIDE SEQUENCE [LARGE SCALE GENOMIC DNA]</scope>
    <source>
        <tissue evidence="6">Pupae without intestine</tissue>
    </source>
</reference>
<feature type="transmembrane region" description="Helical" evidence="5">
    <location>
        <begin position="401"/>
        <end position="421"/>
    </location>
</feature>
<dbReference type="SUPFAM" id="SSF103473">
    <property type="entry name" value="MFS general substrate transporter"/>
    <property type="match status" value="1"/>
</dbReference>
<keyword evidence="7" id="KW-1185">Reference proteome</keyword>
<evidence type="ECO:0000256" key="3">
    <source>
        <dbReference type="ARBA" id="ARBA00022989"/>
    </source>
</evidence>
<dbReference type="Proteomes" id="UP000242457">
    <property type="component" value="Unassembled WGS sequence"/>
</dbReference>
<evidence type="ECO:0000256" key="2">
    <source>
        <dbReference type="ARBA" id="ARBA00022692"/>
    </source>
</evidence>
<proteinExistence type="predicted"/>
<dbReference type="AlphaFoldDB" id="A0A2A3EKA4"/>
<dbReference type="PANTHER" id="PTHR23507:SF39">
    <property type="entry name" value="GH23453P-RELATED"/>
    <property type="match status" value="1"/>
</dbReference>
<feature type="transmembrane region" description="Helical" evidence="5">
    <location>
        <begin position="308"/>
        <end position="327"/>
    </location>
</feature>
<dbReference type="OrthoDB" id="430300at2759"/>
<keyword evidence="2 5" id="KW-0812">Transmembrane</keyword>
<evidence type="ECO:0000256" key="4">
    <source>
        <dbReference type="ARBA" id="ARBA00023136"/>
    </source>
</evidence>
<feature type="transmembrane region" description="Helical" evidence="5">
    <location>
        <begin position="109"/>
        <end position="130"/>
    </location>
</feature>
<keyword evidence="4 5" id="KW-0472">Membrane</keyword>
<feature type="transmembrane region" description="Helical" evidence="5">
    <location>
        <begin position="276"/>
        <end position="301"/>
    </location>
</feature>
<feature type="transmembrane region" description="Helical" evidence="5">
    <location>
        <begin position="366"/>
        <end position="389"/>
    </location>
</feature>
<dbReference type="Pfam" id="PF07690">
    <property type="entry name" value="MFS_1"/>
    <property type="match status" value="1"/>
</dbReference>
<dbReference type="InterPro" id="IPR011701">
    <property type="entry name" value="MFS"/>
</dbReference>
<gene>
    <name evidence="6" type="ORF">APICC_02060</name>
</gene>
<evidence type="ECO:0000313" key="7">
    <source>
        <dbReference type="Proteomes" id="UP000242457"/>
    </source>
</evidence>
<feature type="transmembrane region" description="Helical" evidence="5">
    <location>
        <begin position="174"/>
        <end position="196"/>
    </location>
</feature>
<sequence>MERTITEWKRYALVQPPMMMLIIAQAISSNILTDLIIYRTCSIILNINKTECLLLHENSSSAEALKIEAQVQPKTSLILMTKSIVESIIPALLSLFLGPWSDIYGRKSIILSGYIGISLTYFLLSSMTIWDINPWFLLIAYIPYACCGGFCIILLGTVCYLSDISNEQERGWQLAWMEALISVGILIGILAGPIIFKIYGYTLVFVIATICCILAGLHICFFVPETIHTTDSITIKSLFNIHLVRKLISTFIAMQGEMTIGFLFVSARFGWDVNKYSIYLATNIILTILGITFGVKMLVIYGGLSEETVAIFSLLSSLSSSLVQSFTLKSWHMYVSAVVGMFSGIANPMIRAILSKSVPSEDTGKIFSMTISIETLTPLVAASLYNMIYLHFMPPIYPLPVWLVSGGIYIIVIFILINIRIQNTKTNSARYTALIQNESS</sequence>
<keyword evidence="3 5" id="KW-1133">Transmembrane helix</keyword>
<protein>
    <submittedName>
        <fullName evidence="6">Proton-coupled folate transporter</fullName>
    </submittedName>
</protein>
<feature type="transmembrane region" description="Helical" evidence="5">
    <location>
        <begin position="202"/>
        <end position="223"/>
    </location>
</feature>
<dbReference type="GO" id="GO:0016020">
    <property type="term" value="C:membrane"/>
    <property type="evidence" value="ECO:0007669"/>
    <property type="project" value="UniProtKB-SubCell"/>
</dbReference>